<organism evidence="2 3">
    <name type="scientific">Sistotremastrum niveocremeum HHB9708</name>
    <dbReference type="NCBI Taxonomy" id="1314777"/>
    <lineage>
        <taxon>Eukaryota</taxon>
        <taxon>Fungi</taxon>
        <taxon>Dikarya</taxon>
        <taxon>Basidiomycota</taxon>
        <taxon>Agaricomycotina</taxon>
        <taxon>Agaricomycetes</taxon>
        <taxon>Sistotremastrales</taxon>
        <taxon>Sistotremastraceae</taxon>
        <taxon>Sertulicium</taxon>
        <taxon>Sertulicium niveocremeum</taxon>
    </lineage>
</organism>
<evidence type="ECO:0000256" key="1">
    <source>
        <dbReference type="SAM" id="MobiDB-lite"/>
    </source>
</evidence>
<gene>
    <name evidence="2" type="ORF">SISNIDRAFT_471267</name>
</gene>
<evidence type="ECO:0000313" key="2">
    <source>
        <dbReference type="EMBL" id="KZS87094.1"/>
    </source>
</evidence>
<feature type="region of interest" description="Disordered" evidence="1">
    <location>
        <begin position="1"/>
        <end position="39"/>
    </location>
</feature>
<accession>A0A164MW10</accession>
<dbReference type="AlphaFoldDB" id="A0A164MW10"/>
<dbReference type="EMBL" id="KV419457">
    <property type="protein sequence ID" value="KZS87094.1"/>
    <property type="molecule type" value="Genomic_DNA"/>
</dbReference>
<dbReference type="Proteomes" id="UP000076722">
    <property type="component" value="Unassembled WGS sequence"/>
</dbReference>
<evidence type="ECO:0000313" key="3">
    <source>
        <dbReference type="Proteomes" id="UP000076722"/>
    </source>
</evidence>
<reference evidence="2 3" key="1">
    <citation type="journal article" date="2016" name="Mol. Biol. Evol.">
        <title>Comparative Genomics of Early-Diverging Mushroom-Forming Fungi Provides Insights into the Origins of Lignocellulose Decay Capabilities.</title>
        <authorList>
            <person name="Nagy L.G."/>
            <person name="Riley R."/>
            <person name="Tritt A."/>
            <person name="Adam C."/>
            <person name="Daum C."/>
            <person name="Floudas D."/>
            <person name="Sun H."/>
            <person name="Yadav J.S."/>
            <person name="Pangilinan J."/>
            <person name="Larsson K.H."/>
            <person name="Matsuura K."/>
            <person name="Barry K."/>
            <person name="Labutti K."/>
            <person name="Kuo R."/>
            <person name="Ohm R.A."/>
            <person name="Bhattacharya S.S."/>
            <person name="Shirouzu T."/>
            <person name="Yoshinaga Y."/>
            <person name="Martin F.M."/>
            <person name="Grigoriev I.V."/>
            <person name="Hibbett D.S."/>
        </authorList>
    </citation>
    <scope>NUCLEOTIDE SEQUENCE [LARGE SCALE GENOMIC DNA]</scope>
    <source>
        <strain evidence="2 3">HHB9708</strain>
    </source>
</reference>
<proteinExistence type="predicted"/>
<sequence>MHGQRAGLLRGRSKKISAQGGSRGDSAGEQVVQESEGQDSIRVMMSAPSGQPQARGCGEEAWKMRPGCMRQGSSEGWVCAIWVIKTHRAVKAAATAVRRDPLVQAEDESMSGRRCHRLLIPYRSPGLPSVFSVMEVHSDGSFFRESLWYTEADIRLRKATKSLPTPDNVKMQPTRHKASQLTLLWRDVLKRRSRSVYMFTSVVGEAHIERSSVSSLRAISRLNVPETDGALTVRM</sequence>
<name>A0A164MW10_9AGAM</name>
<keyword evidence="3" id="KW-1185">Reference proteome</keyword>
<protein>
    <submittedName>
        <fullName evidence="2">Uncharacterized protein</fullName>
    </submittedName>
</protein>